<dbReference type="AlphaFoldDB" id="A0AAN9M805"/>
<reference evidence="1 2" key="1">
    <citation type="submission" date="2024-01" db="EMBL/GenBank/DDBJ databases">
        <title>The genomes of 5 underutilized Papilionoideae crops provide insights into root nodulation and disease resistanc.</title>
        <authorList>
            <person name="Jiang F."/>
        </authorList>
    </citation>
    <scope>NUCLEOTIDE SEQUENCE [LARGE SCALE GENOMIC DNA]</scope>
    <source>
        <strain evidence="1">LVBAO_FW01</strain>
        <tissue evidence="1">Leaves</tissue>
    </source>
</reference>
<evidence type="ECO:0000313" key="2">
    <source>
        <dbReference type="Proteomes" id="UP001367508"/>
    </source>
</evidence>
<accession>A0AAN9M805</accession>
<keyword evidence="2" id="KW-1185">Reference proteome</keyword>
<protein>
    <submittedName>
        <fullName evidence="1">Uncharacterized protein</fullName>
    </submittedName>
</protein>
<organism evidence="1 2">
    <name type="scientific">Canavalia gladiata</name>
    <name type="common">Sword bean</name>
    <name type="synonym">Dolichos gladiatus</name>
    <dbReference type="NCBI Taxonomy" id="3824"/>
    <lineage>
        <taxon>Eukaryota</taxon>
        <taxon>Viridiplantae</taxon>
        <taxon>Streptophyta</taxon>
        <taxon>Embryophyta</taxon>
        <taxon>Tracheophyta</taxon>
        <taxon>Spermatophyta</taxon>
        <taxon>Magnoliopsida</taxon>
        <taxon>eudicotyledons</taxon>
        <taxon>Gunneridae</taxon>
        <taxon>Pentapetalae</taxon>
        <taxon>rosids</taxon>
        <taxon>fabids</taxon>
        <taxon>Fabales</taxon>
        <taxon>Fabaceae</taxon>
        <taxon>Papilionoideae</taxon>
        <taxon>50 kb inversion clade</taxon>
        <taxon>NPAAA clade</taxon>
        <taxon>indigoferoid/millettioid clade</taxon>
        <taxon>Phaseoleae</taxon>
        <taxon>Canavalia</taxon>
    </lineage>
</organism>
<name>A0AAN9M805_CANGL</name>
<sequence>MRKSKNSSRGPAHREGVGLVDASKSEIVIVKSLGVPNCNPKHKLLNGMDRVDIETMTKKNMHELEATIGKTHPQCDVLRIHPNKKFRVHFAFSSKEKHQEIIQSWTLDGYVVTSKHA</sequence>
<proteinExistence type="predicted"/>
<dbReference type="Proteomes" id="UP001367508">
    <property type="component" value="Unassembled WGS sequence"/>
</dbReference>
<dbReference type="EMBL" id="JAYMYQ010000002">
    <property type="protein sequence ID" value="KAK7349960.1"/>
    <property type="molecule type" value="Genomic_DNA"/>
</dbReference>
<gene>
    <name evidence="1" type="ORF">VNO77_07894</name>
</gene>
<evidence type="ECO:0000313" key="1">
    <source>
        <dbReference type="EMBL" id="KAK7349960.1"/>
    </source>
</evidence>
<comment type="caution">
    <text evidence="1">The sequence shown here is derived from an EMBL/GenBank/DDBJ whole genome shotgun (WGS) entry which is preliminary data.</text>
</comment>